<dbReference type="SUPFAM" id="SSF51905">
    <property type="entry name" value="FAD/NAD(P)-binding domain"/>
    <property type="match status" value="1"/>
</dbReference>
<evidence type="ECO:0000313" key="5">
    <source>
        <dbReference type="RefSeq" id="XP_026673171.1"/>
    </source>
</evidence>
<dbReference type="GeneID" id="113464867"/>
<proteinExistence type="inferred from homology"/>
<dbReference type="PROSITE" id="PS00623">
    <property type="entry name" value="GMC_OXRED_1"/>
    <property type="match status" value="1"/>
</dbReference>
<comment type="similarity">
    <text evidence="1 2">Belongs to the GMC oxidoreductase family.</text>
</comment>
<dbReference type="InterPro" id="IPR000172">
    <property type="entry name" value="GMC_OxRdtase_N"/>
</dbReference>
<evidence type="ECO:0000259" key="3">
    <source>
        <dbReference type="PROSITE" id="PS00623"/>
    </source>
</evidence>
<dbReference type="Pfam" id="PF00732">
    <property type="entry name" value="GMC_oxred_N"/>
    <property type="match status" value="1"/>
</dbReference>
<dbReference type="Gene3D" id="3.50.50.60">
    <property type="entry name" value="FAD/NAD(P)-binding domain"/>
    <property type="match status" value="1"/>
</dbReference>
<keyword evidence="2" id="KW-0274">FAD</keyword>
<dbReference type="PANTHER" id="PTHR11552">
    <property type="entry name" value="GLUCOSE-METHANOL-CHOLINE GMC OXIDOREDUCTASE"/>
    <property type="match status" value="1"/>
</dbReference>
<protein>
    <submittedName>
        <fullName evidence="5">Glucose dehydrogenase [FAD, quinone]-like</fullName>
    </submittedName>
</protein>
<accession>A0AAJ7S8C1</accession>
<dbReference type="InterPro" id="IPR036188">
    <property type="entry name" value="FAD/NAD-bd_sf"/>
</dbReference>
<sequence>MMSTRLEPSSLFWNFTTLPSANYCISQEIGCNWGHGRALGGSSVVNSMMYTRGNRHDYDRWEEAGNPGWNYESVLPYFKKSEDMRIEEYQESPYHGVGGYLTVEYFGYYAPITEYFMEAIKERGYDEVDVTGANQTGFSFCMGTVRDGMRCSAAKAFLRPAWRRSNLHISTDSYVEKILVRDGEYKYRVVHLEFRFVETQTLFKIGK</sequence>
<gene>
    <name evidence="5" type="primary">LOC113464867</name>
</gene>
<dbReference type="GO" id="GO:0016614">
    <property type="term" value="F:oxidoreductase activity, acting on CH-OH group of donors"/>
    <property type="evidence" value="ECO:0007669"/>
    <property type="project" value="InterPro"/>
</dbReference>
<organism evidence="4 5">
    <name type="scientific">Ceratina calcarata</name>
    <dbReference type="NCBI Taxonomy" id="156304"/>
    <lineage>
        <taxon>Eukaryota</taxon>
        <taxon>Metazoa</taxon>
        <taxon>Ecdysozoa</taxon>
        <taxon>Arthropoda</taxon>
        <taxon>Hexapoda</taxon>
        <taxon>Insecta</taxon>
        <taxon>Pterygota</taxon>
        <taxon>Neoptera</taxon>
        <taxon>Endopterygota</taxon>
        <taxon>Hymenoptera</taxon>
        <taxon>Apocrita</taxon>
        <taxon>Aculeata</taxon>
        <taxon>Apoidea</taxon>
        <taxon>Anthophila</taxon>
        <taxon>Apidae</taxon>
        <taxon>Ceratina</taxon>
        <taxon>Zadontomerus</taxon>
    </lineage>
</organism>
<evidence type="ECO:0000256" key="2">
    <source>
        <dbReference type="RuleBase" id="RU003968"/>
    </source>
</evidence>
<dbReference type="InterPro" id="IPR012132">
    <property type="entry name" value="GMC_OxRdtase"/>
</dbReference>
<name>A0AAJ7S8C1_9HYME</name>
<reference evidence="5" key="1">
    <citation type="submission" date="2025-08" db="UniProtKB">
        <authorList>
            <consortium name="RefSeq"/>
        </authorList>
    </citation>
    <scope>IDENTIFICATION</scope>
    <source>
        <tissue evidence="5">Whole body</tissue>
    </source>
</reference>
<dbReference type="PANTHER" id="PTHR11552:SF215">
    <property type="entry name" value="FI02019P"/>
    <property type="match status" value="1"/>
</dbReference>
<keyword evidence="4" id="KW-1185">Reference proteome</keyword>
<evidence type="ECO:0000313" key="4">
    <source>
        <dbReference type="Proteomes" id="UP000694925"/>
    </source>
</evidence>
<feature type="domain" description="Glucose-methanol-choline oxidoreductase N-terminal" evidence="3">
    <location>
        <begin position="36"/>
        <end position="59"/>
    </location>
</feature>
<dbReference type="KEGG" id="ccal:113464867"/>
<evidence type="ECO:0000256" key="1">
    <source>
        <dbReference type="ARBA" id="ARBA00010790"/>
    </source>
</evidence>
<keyword evidence="2" id="KW-0285">Flavoprotein</keyword>
<dbReference type="Proteomes" id="UP000694925">
    <property type="component" value="Unplaced"/>
</dbReference>
<dbReference type="RefSeq" id="XP_026673171.1">
    <property type="nucleotide sequence ID" value="XM_026817370.1"/>
</dbReference>
<dbReference type="AlphaFoldDB" id="A0AAJ7S8C1"/>
<dbReference type="GO" id="GO:0050660">
    <property type="term" value="F:flavin adenine dinucleotide binding"/>
    <property type="evidence" value="ECO:0007669"/>
    <property type="project" value="InterPro"/>
</dbReference>